<name>A0A4U5N1Z1_STECR</name>
<sequence length="128" mass="14419">MDSIPYEFVTQTVFCISHSYESFTIPTSRLWGAFGRDLESHKTSFSISLNPKNGTMAIKTNPQKLIKEYVLQTGVRRSCSSVEEQTKTKGAVKDAGSGHLVSLRTRRGHNRLRSDFHQSISNELRNNA</sequence>
<reference evidence="1 2" key="1">
    <citation type="journal article" date="2015" name="Genome Biol.">
        <title>Comparative genomics of Steinernema reveals deeply conserved gene regulatory networks.</title>
        <authorList>
            <person name="Dillman A.R."/>
            <person name="Macchietto M."/>
            <person name="Porter C.F."/>
            <person name="Rogers A."/>
            <person name="Williams B."/>
            <person name="Antoshechkin I."/>
            <person name="Lee M.M."/>
            <person name="Goodwin Z."/>
            <person name="Lu X."/>
            <person name="Lewis E.E."/>
            <person name="Goodrich-Blair H."/>
            <person name="Stock S.P."/>
            <person name="Adams B.J."/>
            <person name="Sternberg P.W."/>
            <person name="Mortazavi A."/>
        </authorList>
    </citation>
    <scope>NUCLEOTIDE SEQUENCE [LARGE SCALE GENOMIC DNA]</scope>
    <source>
        <strain evidence="1 2">ALL</strain>
    </source>
</reference>
<proteinExistence type="predicted"/>
<dbReference type="AlphaFoldDB" id="A0A4U5N1Z1"/>
<dbReference type="EMBL" id="AZBU02000005">
    <property type="protein sequence ID" value="TKR76301.1"/>
    <property type="molecule type" value="Genomic_DNA"/>
</dbReference>
<dbReference type="Proteomes" id="UP000298663">
    <property type="component" value="Unassembled WGS sequence"/>
</dbReference>
<evidence type="ECO:0000313" key="2">
    <source>
        <dbReference type="Proteomes" id="UP000298663"/>
    </source>
</evidence>
<keyword evidence="2" id="KW-1185">Reference proteome</keyword>
<comment type="caution">
    <text evidence="1">The sequence shown here is derived from an EMBL/GenBank/DDBJ whole genome shotgun (WGS) entry which is preliminary data.</text>
</comment>
<evidence type="ECO:0000313" key="1">
    <source>
        <dbReference type="EMBL" id="TKR76301.1"/>
    </source>
</evidence>
<protein>
    <submittedName>
        <fullName evidence="1">Uncharacterized protein</fullName>
    </submittedName>
</protein>
<accession>A0A4U5N1Z1</accession>
<organism evidence="1 2">
    <name type="scientific">Steinernema carpocapsae</name>
    <name type="common">Entomopathogenic nematode</name>
    <dbReference type="NCBI Taxonomy" id="34508"/>
    <lineage>
        <taxon>Eukaryota</taxon>
        <taxon>Metazoa</taxon>
        <taxon>Ecdysozoa</taxon>
        <taxon>Nematoda</taxon>
        <taxon>Chromadorea</taxon>
        <taxon>Rhabditida</taxon>
        <taxon>Tylenchina</taxon>
        <taxon>Panagrolaimomorpha</taxon>
        <taxon>Strongyloidoidea</taxon>
        <taxon>Steinernematidae</taxon>
        <taxon>Steinernema</taxon>
    </lineage>
</organism>
<gene>
    <name evidence="1" type="ORF">L596_017460</name>
</gene>
<reference evidence="1 2" key="2">
    <citation type="journal article" date="2019" name="G3 (Bethesda)">
        <title>Hybrid Assembly of the Genome of the Entomopathogenic Nematode Steinernema carpocapsae Identifies the X-Chromosome.</title>
        <authorList>
            <person name="Serra L."/>
            <person name="Macchietto M."/>
            <person name="Macias-Munoz A."/>
            <person name="McGill C.J."/>
            <person name="Rodriguez I.M."/>
            <person name="Rodriguez B."/>
            <person name="Murad R."/>
            <person name="Mortazavi A."/>
        </authorList>
    </citation>
    <scope>NUCLEOTIDE SEQUENCE [LARGE SCALE GENOMIC DNA]</scope>
    <source>
        <strain evidence="1 2">ALL</strain>
    </source>
</reference>